<organism evidence="1 2">
    <name type="scientific">Desulfoplanes formicivorans</name>
    <dbReference type="NCBI Taxonomy" id="1592317"/>
    <lineage>
        <taxon>Bacteria</taxon>
        <taxon>Pseudomonadati</taxon>
        <taxon>Thermodesulfobacteriota</taxon>
        <taxon>Desulfovibrionia</taxon>
        <taxon>Desulfovibrionales</taxon>
        <taxon>Desulfoplanaceae</taxon>
        <taxon>Desulfoplanes</taxon>
    </lineage>
</organism>
<accession>A0A194AFJ2</accession>
<proteinExistence type="predicted"/>
<dbReference type="RefSeq" id="WP_069858661.1">
    <property type="nucleotide sequence ID" value="NZ_BDFE01000015.1"/>
</dbReference>
<dbReference type="EMBL" id="BDFE01000015">
    <property type="protein sequence ID" value="GAU08842.1"/>
    <property type="molecule type" value="Genomic_DNA"/>
</dbReference>
<gene>
    <name evidence="1" type="ORF">DPF_1559</name>
</gene>
<keyword evidence="2" id="KW-1185">Reference proteome</keyword>
<dbReference type="OrthoDB" id="5410773at2"/>
<reference evidence="2" key="1">
    <citation type="submission" date="2016-06" db="EMBL/GenBank/DDBJ databases">
        <title>Draft genome sequence of Desulfoplanes formicivorans strain Pf12B.</title>
        <authorList>
            <person name="Watanabe M."/>
            <person name="Kojima H."/>
            <person name="Fukui M."/>
        </authorList>
    </citation>
    <scope>NUCLEOTIDE SEQUENCE [LARGE SCALE GENOMIC DNA]</scope>
    <source>
        <strain evidence="2">Pf12B</strain>
    </source>
</reference>
<dbReference type="Proteomes" id="UP000095200">
    <property type="component" value="Unassembled WGS sequence"/>
</dbReference>
<dbReference type="AlphaFoldDB" id="A0A194AFJ2"/>
<evidence type="ECO:0000313" key="1">
    <source>
        <dbReference type="EMBL" id="GAU08842.1"/>
    </source>
</evidence>
<name>A0A194AFJ2_9BACT</name>
<evidence type="ECO:0000313" key="2">
    <source>
        <dbReference type="Proteomes" id="UP000095200"/>
    </source>
</evidence>
<comment type="caution">
    <text evidence="1">The sequence shown here is derived from an EMBL/GenBank/DDBJ whole genome shotgun (WGS) entry which is preliminary data.</text>
</comment>
<sequence>MTTNTPPCHLLDTLHQQVLGQRRHLGELIRTRGTTRLRDWCTSLCTPWSQPLPTSDSLFDTVYGHTARLLGSKTASRLTSHLEHSPHVLTANHHGLDCYAQTLQGTLLFALARFHQDAQISSCFPVLACGNVSLNNLTYPQGIVLARKIKTPSGRNVSRWVPAKIPVFPRRQQHALASKLAAYTPAMLHKARSLALSTSLGLLPSEQQAVLHLLDHVYPQALDHACFSDQCTAINARAWHSMFSRDLAAIFPQPVYLELETICTRLAMADLTSTKSLLHTLLFDPCVRRELMHALDGAVGCWSLEKLNDLGASSISVHNQRAGTLFFWTVDHKGCKMPMNLVKTGSTHQLVPLRTTPQTRGEKWTPAGIMHALEHHRILPSLFTCYTLLALVRGIVCHGGIYQTEYLPAMQAGVSRALRRTGHAQQADHADTVRTNALCAGHNLAMAHYADGTMVPAGRIEFMAGGGITPRHLEQMANLTLEQASLASLPETFAPFLPARWQSHAGYGELTHLVYQRLQDKLPCFAIS</sequence>
<protein>
    <submittedName>
        <fullName evidence="1">Uncharacterized protein</fullName>
    </submittedName>
</protein>